<dbReference type="Proteomes" id="UP001431209">
    <property type="component" value="Unassembled WGS sequence"/>
</dbReference>
<accession>A0AAW2ZAR5</accession>
<organism evidence="2 3">
    <name type="scientific">Acrasis kona</name>
    <dbReference type="NCBI Taxonomy" id="1008807"/>
    <lineage>
        <taxon>Eukaryota</taxon>
        <taxon>Discoba</taxon>
        <taxon>Heterolobosea</taxon>
        <taxon>Tetramitia</taxon>
        <taxon>Eutetramitia</taxon>
        <taxon>Acrasidae</taxon>
        <taxon>Acrasis</taxon>
    </lineage>
</organism>
<keyword evidence="1" id="KW-1133">Transmembrane helix</keyword>
<evidence type="ECO:0000313" key="3">
    <source>
        <dbReference type="Proteomes" id="UP001431209"/>
    </source>
</evidence>
<sequence length="482" mass="54057">MTNIPYMGNTIIAISDHPISGTDNLPLKSYKDVGSGTNCDYENQHLKCDDENNMFKDERFSCRPSSYNGCKTLDCEWVITITDAQDAENVRKREEDNMVHYIFDYYLGYYTAKHDDSPGILGDIQQVPFSYLTSYAGVVPAEKKSTMLSMTYEFSANPSSLQALNNFHVSTSRSDAILDLDVSDPGRLKFIRQSNWTDYGYAGITTVSSILLPTDNTEVYSSITITGTYCKGATRDIYYHWSCSETFPFHHVVPNHAYQMKAVSKEASISGYGRILHSFDGRSFEASKETSPILIGDIGIWIVWITDQLTTTGFEIKGAPELDLMFIDSWLGSGWVKFNWQLGDYNVTKSSNANLLPEHFDPIIKNSGKLFVAFFVQANEHTSDIKAAGHSGKVVVKANVVPKISRQRKINNRAVEWSEPQFQSDSYHKQSLRQGPGVPAWVGPVVGVTSSVLVVSGVVLIVVVSVFIHKRRIQNRKYEIIF</sequence>
<evidence type="ECO:0000256" key="1">
    <source>
        <dbReference type="SAM" id="Phobius"/>
    </source>
</evidence>
<feature type="transmembrane region" description="Helical" evidence="1">
    <location>
        <begin position="441"/>
        <end position="468"/>
    </location>
</feature>
<reference evidence="2 3" key="1">
    <citation type="submission" date="2024-03" db="EMBL/GenBank/DDBJ databases">
        <title>The Acrasis kona genome and developmental transcriptomes reveal deep origins of eukaryotic multicellular pathways.</title>
        <authorList>
            <person name="Sheikh S."/>
            <person name="Fu C.-J."/>
            <person name="Brown M.W."/>
            <person name="Baldauf S.L."/>
        </authorList>
    </citation>
    <scope>NUCLEOTIDE SEQUENCE [LARGE SCALE GENOMIC DNA]</scope>
    <source>
        <strain evidence="2 3">ATCC MYA-3509</strain>
    </source>
</reference>
<keyword evidence="3" id="KW-1185">Reference proteome</keyword>
<protein>
    <submittedName>
        <fullName evidence="2">1 TM domain-containing transmembrane protein</fullName>
    </submittedName>
</protein>
<dbReference type="AlphaFoldDB" id="A0AAW2ZAR5"/>
<keyword evidence="1 2" id="KW-0812">Transmembrane</keyword>
<evidence type="ECO:0000313" key="2">
    <source>
        <dbReference type="EMBL" id="KAL0486926.1"/>
    </source>
</evidence>
<dbReference type="EMBL" id="JAOPGA020001284">
    <property type="protein sequence ID" value="KAL0486926.1"/>
    <property type="molecule type" value="Genomic_DNA"/>
</dbReference>
<proteinExistence type="predicted"/>
<name>A0AAW2ZAR5_9EUKA</name>
<comment type="caution">
    <text evidence="2">The sequence shown here is derived from an EMBL/GenBank/DDBJ whole genome shotgun (WGS) entry which is preliminary data.</text>
</comment>
<gene>
    <name evidence="2" type="ORF">AKO1_001280</name>
</gene>
<keyword evidence="1" id="KW-0472">Membrane</keyword>